<dbReference type="Gene3D" id="2.40.100.20">
    <property type="match status" value="1"/>
</dbReference>
<reference evidence="2" key="1">
    <citation type="journal article" date="2020" name="mSystems">
        <title>Genome- and Community-Level Interaction Insights into Carbon Utilization and Element Cycling Functions of Hydrothermarchaeota in Hydrothermal Sediment.</title>
        <authorList>
            <person name="Zhou Z."/>
            <person name="Liu Y."/>
            <person name="Xu W."/>
            <person name="Pan J."/>
            <person name="Luo Z.H."/>
            <person name="Li M."/>
        </authorList>
    </citation>
    <scope>NUCLEOTIDE SEQUENCE [LARGE SCALE GENOMIC DNA]</scope>
    <source>
        <strain evidence="2">SpSt-897</strain>
    </source>
</reference>
<dbReference type="InterPro" id="IPR029000">
    <property type="entry name" value="Cyclophilin-like_dom_sf"/>
</dbReference>
<sequence length="126" mass="13371">MPIDIVITAGDIGLEGYLTDTPTGRALAEALPIEGQAQRWGDEIYFPVPQVVQELDDTAAVSVQVGDIGYWPPGRALCFFFGLTPSSVPGEIRPASAVNLVGRLLGDPCCLTLVSEGATVRVERKS</sequence>
<proteinExistence type="predicted"/>
<dbReference type="AlphaFoldDB" id="A0A7C3V3T7"/>
<evidence type="ECO:0000259" key="1">
    <source>
        <dbReference type="Pfam" id="PF04126"/>
    </source>
</evidence>
<dbReference type="SUPFAM" id="SSF50891">
    <property type="entry name" value="Cyclophilin-like"/>
    <property type="match status" value="1"/>
</dbReference>
<dbReference type="Pfam" id="PF04126">
    <property type="entry name" value="Cyclophil_like"/>
    <property type="match status" value="1"/>
</dbReference>
<comment type="caution">
    <text evidence="2">The sequence shown here is derived from an EMBL/GenBank/DDBJ whole genome shotgun (WGS) entry which is preliminary data.</text>
</comment>
<name>A0A7C3V3T7_9BACT</name>
<dbReference type="InterPro" id="IPR025658">
    <property type="entry name" value="Cyclophilin_TM1367"/>
</dbReference>
<accession>A0A7C3V3T7</accession>
<dbReference type="EMBL" id="DTMF01000218">
    <property type="protein sequence ID" value="HGF34522.1"/>
    <property type="molecule type" value="Genomic_DNA"/>
</dbReference>
<gene>
    <name evidence="2" type="ORF">ENW96_09085</name>
</gene>
<organism evidence="2">
    <name type="scientific">Desulfobacca acetoxidans</name>
    <dbReference type="NCBI Taxonomy" id="60893"/>
    <lineage>
        <taxon>Bacteria</taxon>
        <taxon>Pseudomonadati</taxon>
        <taxon>Thermodesulfobacteriota</taxon>
        <taxon>Desulfobaccia</taxon>
        <taxon>Desulfobaccales</taxon>
        <taxon>Desulfobaccaceae</taxon>
        <taxon>Desulfobacca</taxon>
    </lineage>
</organism>
<protein>
    <recommendedName>
        <fullName evidence="1">Cyclophilin TM1367-like domain-containing protein</fullName>
    </recommendedName>
</protein>
<feature type="domain" description="Cyclophilin TM1367-like" evidence="1">
    <location>
        <begin position="5"/>
        <end position="123"/>
    </location>
</feature>
<evidence type="ECO:0000313" key="2">
    <source>
        <dbReference type="EMBL" id="HGF34522.1"/>
    </source>
</evidence>